<name>A0AAD4XBA0_9MAGN</name>
<dbReference type="InterPro" id="IPR036277">
    <property type="entry name" value="SMC_hinge_sf"/>
</dbReference>
<accession>A0AAD4XBA0</accession>
<dbReference type="GO" id="GO:0005524">
    <property type="term" value="F:ATP binding"/>
    <property type="evidence" value="ECO:0007669"/>
    <property type="project" value="InterPro"/>
</dbReference>
<proteinExistence type="predicted"/>
<dbReference type="GO" id="GO:0051276">
    <property type="term" value="P:chromosome organization"/>
    <property type="evidence" value="ECO:0007669"/>
    <property type="project" value="InterPro"/>
</dbReference>
<keyword evidence="2" id="KW-1185">Reference proteome</keyword>
<protein>
    <submittedName>
        <fullName evidence="1">Uncharacterized protein</fullName>
    </submittedName>
</protein>
<gene>
    <name evidence="1" type="ORF">MKW98_019666</name>
</gene>
<dbReference type="SUPFAM" id="SSF75553">
    <property type="entry name" value="Smc hinge domain"/>
    <property type="match status" value="1"/>
</dbReference>
<sequence>MFGPTIELLDCEDKFFTAGNSLFHVVVETDEISTRIISPAFQQKIKELIQVLDESIERTFKGGIIL</sequence>
<dbReference type="GO" id="GO:0005694">
    <property type="term" value="C:chromosome"/>
    <property type="evidence" value="ECO:0007669"/>
    <property type="project" value="InterPro"/>
</dbReference>
<reference evidence="1" key="1">
    <citation type="submission" date="2022-04" db="EMBL/GenBank/DDBJ databases">
        <title>A functionally conserved STORR gene fusion in Papaver species that diverged 16.8 million years ago.</title>
        <authorList>
            <person name="Catania T."/>
        </authorList>
    </citation>
    <scope>NUCLEOTIDE SEQUENCE</scope>
    <source>
        <strain evidence="1">S-188037</strain>
    </source>
</reference>
<evidence type="ECO:0000313" key="1">
    <source>
        <dbReference type="EMBL" id="KAI3875093.1"/>
    </source>
</evidence>
<dbReference type="Proteomes" id="UP001202328">
    <property type="component" value="Unassembled WGS sequence"/>
</dbReference>
<evidence type="ECO:0000313" key="2">
    <source>
        <dbReference type="Proteomes" id="UP001202328"/>
    </source>
</evidence>
<organism evidence="1 2">
    <name type="scientific">Papaver atlanticum</name>
    <dbReference type="NCBI Taxonomy" id="357466"/>
    <lineage>
        <taxon>Eukaryota</taxon>
        <taxon>Viridiplantae</taxon>
        <taxon>Streptophyta</taxon>
        <taxon>Embryophyta</taxon>
        <taxon>Tracheophyta</taxon>
        <taxon>Spermatophyta</taxon>
        <taxon>Magnoliopsida</taxon>
        <taxon>Ranunculales</taxon>
        <taxon>Papaveraceae</taxon>
        <taxon>Papaveroideae</taxon>
        <taxon>Papaver</taxon>
    </lineage>
</organism>
<comment type="caution">
    <text evidence="1">The sequence shown here is derived from an EMBL/GenBank/DDBJ whole genome shotgun (WGS) entry which is preliminary data.</text>
</comment>
<dbReference type="AlphaFoldDB" id="A0AAD4XBA0"/>
<dbReference type="EMBL" id="JAJJMB010012638">
    <property type="protein sequence ID" value="KAI3875093.1"/>
    <property type="molecule type" value="Genomic_DNA"/>
</dbReference>